<evidence type="ECO:0008006" key="8">
    <source>
        <dbReference type="Google" id="ProtNLM"/>
    </source>
</evidence>
<keyword evidence="4 6" id="KW-1133">Transmembrane helix</keyword>
<gene>
    <name evidence="7" type="ORF">S03H2_16700</name>
</gene>
<sequence>MKRFWQKEKGFTLIELLIVVAIIGIVAGIAIPRFLGARTTARVTRAFADMRTIADGLEMYFIAKNKYPAAIDGGELAAYVTSIPKDPFGDEEDDRAGAFGYYVNDTTTPTMWLIVSNGPDGIKDTDTVLSALVWSNTNPVSGELGGPNGVLDGYGLVEATSAAKSGWSEAGSATEVGDIGRGGP</sequence>
<comment type="caution">
    <text evidence="7">The sequence shown here is derived from an EMBL/GenBank/DDBJ whole genome shotgun (WGS) entry which is preliminary data.</text>
</comment>
<evidence type="ECO:0000256" key="2">
    <source>
        <dbReference type="ARBA" id="ARBA00022481"/>
    </source>
</evidence>
<name>X1FAK4_9ZZZZ</name>
<dbReference type="GO" id="GO:0015627">
    <property type="term" value="C:type II protein secretion system complex"/>
    <property type="evidence" value="ECO:0007669"/>
    <property type="project" value="InterPro"/>
</dbReference>
<proteinExistence type="predicted"/>
<comment type="subcellular location">
    <subcellularLocation>
        <location evidence="1">Membrane</location>
        <topology evidence="1">Single-pass membrane protein</topology>
    </subcellularLocation>
</comment>
<keyword evidence="5 6" id="KW-0472">Membrane</keyword>
<evidence type="ECO:0000313" key="7">
    <source>
        <dbReference type="EMBL" id="GAH42681.1"/>
    </source>
</evidence>
<evidence type="ECO:0000256" key="1">
    <source>
        <dbReference type="ARBA" id="ARBA00004167"/>
    </source>
</evidence>
<dbReference type="PROSITE" id="PS00409">
    <property type="entry name" value="PROKAR_NTER_METHYL"/>
    <property type="match status" value="1"/>
</dbReference>
<dbReference type="PRINTS" id="PR00813">
    <property type="entry name" value="BCTERIALGSPG"/>
</dbReference>
<dbReference type="InterPro" id="IPR045584">
    <property type="entry name" value="Pilin-like"/>
</dbReference>
<dbReference type="PANTHER" id="PTHR30093">
    <property type="entry name" value="GENERAL SECRETION PATHWAY PROTEIN G"/>
    <property type="match status" value="1"/>
</dbReference>
<evidence type="ECO:0000256" key="4">
    <source>
        <dbReference type="ARBA" id="ARBA00022989"/>
    </source>
</evidence>
<evidence type="ECO:0000256" key="6">
    <source>
        <dbReference type="SAM" id="Phobius"/>
    </source>
</evidence>
<dbReference type="GO" id="GO:0015628">
    <property type="term" value="P:protein secretion by the type II secretion system"/>
    <property type="evidence" value="ECO:0007669"/>
    <property type="project" value="InterPro"/>
</dbReference>
<dbReference type="SUPFAM" id="SSF54523">
    <property type="entry name" value="Pili subunits"/>
    <property type="match status" value="1"/>
</dbReference>
<dbReference type="InterPro" id="IPR000983">
    <property type="entry name" value="Bac_GSPG_pilin"/>
</dbReference>
<dbReference type="InterPro" id="IPR012902">
    <property type="entry name" value="N_methyl_site"/>
</dbReference>
<dbReference type="PANTHER" id="PTHR30093:SF44">
    <property type="entry name" value="TYPE II SECRETION SYSTEM CORE PROTEIN G"/>
    <property type="match status" value="1"/>
</dbReference>
<dbReference type="EMBL" id="BARU01008551">
    <property type="protein sequence ID" value="GAH42681.1"/>
    <property type="molecule type" value="Genomic_DNA"/>
</dbReference>
<dbReference type="NCBIfam" id="TIGR02532">
    <property type="entry name" value="IV_pilin_GFxxxE"/>
    <property type="match status" value="1"/>
</dbReference>
<organism evidence="7">
    <name type="scientific">marine sediment metagenome</name>
    <dbReference type="NCBI Taxonomy" id="412755"/>
    <lineage>
        <taxon>unclassified sequences</taxon>
        <taxon>metagenomes</taxon>
        <taxon>ecological metagenomes</taxon>
    </lineage>
</organism>
<reference evidence="7" key="1">
    <citation type="journal article" date="2014" name="Front. Microbiol.">
        <title>High frequency of phylogenetically diverse reductive dehalogenase-homologous genes in deep subseafloor sedimentary metagenomes.</title>
        <authorList>
            <person name="Kawai M."/>
            <person name="Futagami T."/>
            <person name="Toyoda A."/>
            <person name="Takaki Y."/>
            <person name="Nishi S."/>
            <person name="Hori S."/>
            <person name="Arai W."/>
            <person name="Tsubouchi T."/>
            <person name="Morono Y."/>
            <person name="Uchiyama I."/>
            <person name="Ito T."/>
            <person name="Fujiyama A."/>
            <person name="Inagaki F."/>
            <person name="Takami H."/>
        </authorList>
    </citation>
    <scope>NUCLEOTIDE SEQUENCE</scope>
    <source>
        <strain evidence="7">Expedition CK06-06</strain>
    </source>
</reference>
<evidence type="ECO:0000256" key="3">
    <source>
        <dbReference type="ARBA" id="ARBA00022692"/>
    </source>
</evidence>
<dbReference type="Gene3D" id="3.30.700.10">
    <property type="entry name" value="Glycoprotein, Type 4 Pilin"/>
    <property type="match status" value="1"/>
</dbReference>
<accession>X1FAK4</accession>
<keyword evidence="2" id="KW-0488">Methylation</keyword>
<protein>
    <recommendedName>
        <fullName evidence="8">Type II secretion system protein GspG C-terminal domain-containing protein</fullName>
    </recommendedName>
</protein>
<dbReference type="GO" id="GO:0016020">
    <property type="term" value="C:membrane"/>
    <property type="evidence" value="ECO:0007669"/>
    <property type="project" value="UniProtKB-SubCell"/>
</dbReference>
<evidence type="ECO:0000256" key="5">
    <source>
        <dbReference type="ARBA" id="ARBA00023136"/>
    </source>
</evidence>
<dbReference type="Pfam" id="PF07963">
    <property type="entry name" value="N_methyl"/>
    <property type="match status" value="1"/>
</dbReference>
<keyword evidence="3 6" id="KW-0812">Transmembrane</keyword>
<feature type="transmembrane region" description="Helical" evidence="6">
    <location>
        <begin position="12"/>
        <end position="35"/>
    </location>
</feature>
<dbReference type="AlphaFoldDB" id="X1FAK4"/>